<dbReference type="RefSeq" id="WP_004019793.1">
    <property type="nucleotide sequence ID" value="NZ_BAFD01000036.1"/>
</dbReference>
<evidence type="ECO:0000313" key="2">
    <source>
        <dbReference type="Proteomes" id="UP000004881"/>
    </source>
</evidence>
<keyword evidence="2" id="KW-1185">Reference proteome</keyword>
<protein>
    <submittedName>
        <fullName evidence="1">Uncharacterized protein</fullName>
    </submittedName>
</protein>
<sequence>MACRVAELISVAEMDAAARGEATDLILRLWERRSSWPHGWPTESIARALHWFDKPGRSVANVDGALSPWPHKLAEIQTLLKSEFELWMMIAVNSENILPDSGNEELGALELLDGYLNDDEAEYSRLLRSLRIEQKSTRTSKFAGLNPKELANQVREEIEDLSTRRKAAFEAAYATLYPDEEVEG</sequence>
<name>A0ABQ0HAS8_9ACTN</name>
<evidence type="ECO:0000313" key="1">
    <source>
        <dbReference type="EMBL" id="GAB42997.1"/>
    </source>
</evidence>
<dbReference type="GeneID" id="32688724"/>
<organism evidence="1 2">
    <name type="scientific">Gordonia terrae NBRC 100016</name>
    <dbReference type="NCBI Taxonomy" id="1089454"/>
    <lineage>
        <taxon>Bacteria</taxon>
        <taxon>Bacillati</taxon>
        <taxon>Actinomycetota</taxon>
        <taxon>Actinomycetes</taxon>
        <taxon>Mycobacteriales</taxon>
        <taxon>Gordoniaceae</taxon>
        <taxon>Gordonia</taxon>
    </lineage>
</organism>
<proteinExistence type="predicted"/>
<gene>
    <name evidence="1" type="ORF">GOTRE_036_00030</name>
</gene>
<comment type="caution">
    <text evidence="1">The sequence shown here is derived from an EMBL/GenBank/DDBJ whole genome shotgun (WGS) entry which is preliminary data.</text>
</comment>
<dbReference type="Proteomes" id="UP000004881">
    <property type="component" value="Unassembled WGS sequence"/>
</dbReference>
<reference evidence="1 2" key="1">
    <citation type="submission" date="2012-02" db="EMBL/GenBank/DDBJ databases">
        <title>Whole genome shotgun sequence of Gordonia terrae NBRC 100016.</title>
        <authorList>
            <person name="Takarada H."/>
            <person name="Hosoyama A."/>
            <person name="Tsuchikane K."/>
            <person name="Katsumata H."/>
            <person name="Yamazaki S."/>
            <person name="Fujita N."/>
        </authorList>
    </citation>
    <scope>NUCLEOTIDE SEQUENCE [LARGE SCALE GENOMIC DNA]</scope>
    <source>
        <strain evidence="1 2">NBRC 100016</strain>
    </source>
</reference>
<accession>A0ABQ0HAS8</accession>
<dbReference type="EMBL" id="BAFD01000036">
    <property type="protein sequence ID" value="GAB42997.1"/>
    <property type="molecule type" value="Genomic_DNA"/>
</dbReference>